<dbReference type="Pfam" id="PF00450">
    <property type="entry name" value="Peptidase_S10"/>
    <property type="match status" value="1"/>
</dbReference>
<proteinExistence type="predicted"/>
<dbReference type="GO" id="GO:0004185">
    <property type="term" value="F:serine-type carboxypeptidase activity"/>
    <property type="evidence" value="ECO:0007669"/>
    <property type="project" value="InterPro"/>
</dbReference>
<sequence>MRYLIFLVLVIRNLGVDPQNDEIFDWPYYPIHNFKTYNGFVDIYNGKQVIHYIFMESITNPENKPLIIQFGGGPGCSSLAGLISGIGPYVRIWGSDKMELTENPYTLHKLGNVLYLDIPAGVGYSELHDDDYQWSDTNTGLDSYEIIKTWLNAFQNYKERDVWISGVSYSGMYIPCTAEVIVKKNKQFPEDKINLKGIMVGNGVLVNEDEFIYKWNREYLVKRNFLDLVTQNIMQISCTKYPNSASCQRALEREKIVRKNLNPYNVYGYCYGDSSIYHKNNQRNFKDVEDYSCIDDGILNNYFNNPEVKQKLGIPEDKKWDSCNIDIFLNYKRDKHSHTLMKFLFDNNIRILQYSGNADDVISVDYTYASFKLIDGLTQLSRKPFANKQTQQMAGWIVEYNYLTFYIIRGAGHMVPTDQRANTFQMYEEFLNRE</sequence>
<dbReference type="EMBL" id="CAJJDM010000040">
    <property type="protein sequence ID" value="CAD8068094.1"/>
    <property type="molecule type" value="Genomic_DNA"/>
</dbReference>
<keyword evidence="3" id="KW-1185">Reference proteome</keyword>
<comment type="caution">
    <text evidence="2">The sequence shown here is derived from an EMBL/GenBank/DDBJ whole genome shotgun (WGS) entry which is preliminary data.</text>
</comment>
<dbReference type="PANTHER" id="PTHR11802:SF201">
    <property type="entry name" value="CARBOXYPEPTIDASE"/>
    <property type="match status" value="1"/>
</dbReference>
<evidence type="ECO:0000256" key="1">
    <source>
        <dbReference type="SAM" id="SignalP"/>
    </source>
</evidence>
<dbReference type="InterPro" id="IPR001563">
    <property type="entry name" value="Peptidase_S10"/>
</dbReference>
<evidence type="ECO:0008006" key="4">
    <source>
        <dbReference type="Google" id="ProtNLM"/>
    </source>
</evidence>
<reference evidence="2" key="1">
    <citation type="submission" date="2021-01" db="EMBL/GenBank/DDBJ databases">
        <authorList>
            <consortium name="Genoscope - CEA"/>
            <person name="William W."/>
        </authorList>
    </citation>
    <scope>NUCLEOTIDE SEQUENCE</scope>
</reference>
<name>A0A8S1LZU0_PARPR</name>
<dbReference type="OMA" id="QMAGWIV"/>
<dbReference type="AlphaFoldDB" id="A0A8S1LZU0"/>
<evidence type="ECO:0000313" key="3">
    <source>
        <dbReference type="Proteomes" id="UP000688137"/>
    </source>
</evidence>
<evidence type="ECO:0000313" key="2">
    <source>
        <dbReference type="EMBL" id="CAD8068094.1"/>
    </source>
</evidence>
<protein>
    <recommendedName>
        <fullName evidence="4">Serine carboxypeptidase</fullName>
    </recommendedName>
</protein>
<feature type="chain" id="PRO_5035768055" description="Serine carboxypeptidase" evidence="1">
    <location>
        <begin position="16"/>
        <end position="434"/>
    </location>
</feature>
<feature type="signal peptide" evidence="1">
    <location>
        <begin position="1"/>
        <end position="15"/>
    </location>
</feature>
<gene>
    <name evidence="2" type="ORF">PPRIM_AZ9-3.1.T0410321</name>
</gene>
<organism evidence="2 3">
    <name type="scientific">Paramecium primaurelia</name>
    <dbReference type="NCBI Taxonomy" id="5886"/>
    <lineage>
        <taxon>Eukaryota</taxon>
        <taxon>Sar</taxon>
        <taxon>Alveolata</taxon>
        <taxon>Ciliophora</taxon>
        <taxon>Intramacronucleata</taxon>
        <taxon>Oligohymenophorea</taxon>
        <taxon>Peniculida</taxon>
        <taxon>Parameciidae</taxon>
        <taxon>Paramecium</taxon>
    </lineage>
</organism>
<dbReference type="GO" id="GO:0006508">
    <property type="term" value="P:proteolysis"/>
    <property type="evidence" value="ECO:0007669"/>
    <property type="project" value="InterPro"/>
</dbReference>
<accession>A0A8S1LZU0</accession>
<dbReference type="PANTHER" id="PTHR11802">
    <property type="entry name" value="SERINE PROTEASE FAMILY S10 SERINE CARBOXYPEPTIDASE"/>
    <property type="match status" value="1"/>
</dbReference>
<keyword evidence="1" id="KW-0732">Signal</keyword>
<dbReference type="Proteomes" id="UP000688137">
    <property type="component" value="Unassembled WGS sequence"/>
</dbReference>